<dbReference type="PROSITE" id="PS51257">
    <property type="entry name" value="PROKAR_LIPOPROTEIN"/>
    <property type="match status" value="1"/>
</dbReference>
<accession>A0A3B0Z1D3</accession>
<dbReference type="EMBL" id="UOFK01000259">
    <property type="protein sequence ID" value="VAW81397.1"/>
    <property type="molecule type" value="Genomic_DNA"/>
</dbReference>
<dbReference type="AlphaFoldDB" id="A0A3B0Z1D3"/>
<evidence type="ECO:0008006" key="2">
    <source>
        <dbReference type="Google" id="ProtNLM"/>
    </source>
</evidence>
<reference evidence="1" key="1">
    <citation type="submission" date="2018-06" db="EMBL/GenBank/DDBJ databases">
        <authorList>
            <person name="Zhirakovskaya E."/>
        </authorList>
    </citation>
    <scope>NUCLEOTIDE SEQUENCE</scope>
</reference>
<gene>
    <name evidence="1" type="ORF">MNBD_GAMMA13-1217</name>
</gene>
<organism evidence="1">
    <name type="scientific">hydrothermal vent metagenome</name>
    <dbReference type="NCBI Taxonomy" id="652676"/>
    <lineage>
        <taxon>unclassified sequences</taxon>
        <taxon>metagenomes</taxon>
        <taxon>ecological metagenomes</taxon>
    </lineage>
</organism>
<proteinExistence type="predicted"/>
<sequence length="183" mass="20128">MKLSRAFFTVLAILLAGCQSVGSRTGLYSSPLQPGDEVIMLKALTIPSSMARVYMQAGKTMSYGESNQYEPFCYFLLRDPLPAEQVIKPGIFVIHSTWLDEVTISVEYPVRVAALFPVGGRSPIAYQFHFKLKAADQQNITLVCSGAFDDPLSAAPIRLPEVRRVLDGYAEVKVKTLVPPASR</sequence>
<name>A0A3B0Z1D3_9ZZZZ</name>
<evidence type="ECO:0000313" key="1">
    <source>
        <dbReference type="EMBL" id="VAW81397.1"/>
    </source>
</evidence>
<protein>
    <recommendedName>
        <fullName evidence="2">Lipoprotein</fullName>
    </recommendedName>
</protein>